<organism evidence="8 9">
    <name type="scientific">Chrysochromulina tobinii</name>
    <dbReference type="NCBI Taxonomy" id="1460289"/>
    <lineage>
        <taxon>Eukaryota</taxon>
        <taxon>Haptista</taxon>
        <taxon>Haptophyta</taxon>
        <taxon>Prymnesiophyceae</taxon>
        <taxon>Prymnesiales</taxon>
        <taxon>Chrysochromulinaceae</taxon>
        <taxon>Chrysochromulina</taxon>
    </lineage>
</organism>
<evidence type="ECO:0000313" key="9">
    <source>
        <dbReference type="Proteomes" id="UP000037460"/>
    </source>
</evidence>
<dbReference type="CDD" id="cd00067">
    <property type="entry name" value="GAL4"/>
    <property type="match status" value="1"/>
</dbReference>
<keyword evidence="9" id="KW-1185">Reference proteome</keyword>
<keyword evidence="3" id="KW-0812">Transmembrane</keyword>
<dbReference type="PANTHER" id="PTHR46140:SF1">
    <property type="entry name" value="VACUOLAR TRANSPORTER CHAPERONE COMPLEX SUBUNIT 4-RELATED"/>
    <property type="match status" value="1"/>
</dbReference>
<comment type="subcellular location">
    <subcellularLocation>
        <location evidence="1">Vacuole membrane</location>
        <topology evidence="1">Multi-pass membrane protein</topology>
    </subcellularLocation>
</comment>
<name>A0A0M0J393_9EUKA</name>
<evidence type="ECO:0000256" key="4">
    <source>
        <dbReference type="ARBA" id="ARBA00022989"/>
    </source>
</evidence>
<feature type="compositionally biased region" description="Low complexity" evidence="6">
    <location>
        <begin position="557"/>
        <end position="584"/>
    </location>
</feature>
<dbReference type="PANTHER" id="PTHR46140">
    <property type="entry name" value="VACUOLAR TRANSPORTER CHAPERONE 1-RELATED"/>
    <property type="match status" value="1"/>
</dbReference>
<dbReference type="CDD" id="cd14447">
    <property type="entry name" value="SPX"/>
    <property type="match status" value="1"/>
</dbReference>
<sequence>MKFGKRLLAAQWGPWQGIYVPYKQLKKLLKLGSNDPMRYAEMEGSFVSMFLKSIQAIDEFFESQMTLLGERTRDLGATVDEPWSSSVNELLERVSHEVDLVQDGATWLRNYVELNLQAVRKIMKKHDKLSPVRMSGALIAFVDERGFSSLNRLDTLLLEAQVLLGRCMAKYGSAISHHSAMQTATQSASAAHADAAPVSASASIGSTRTTPPHMSPASPTSAEPLVASSAAMLATTGKMDCSGCDGTSGGEGQGMASDATWGDGGPDGQQGIGRRQACVECHRAKSACQGYPCTRCVRLGKACVMREKRKRRRCWRTGEGGDISGLSAAAACRPLPTVPCFVSRFPRHDLEMRDAISRCESSVPPCLRSAFLTPPVPHPLLAPALVRACAAAASLHSHQYSDGCDMSFGVDETDEGRPATMTKLPAQKPQPLQLAPVAAPRWVGGVGARPTLEPHLMVPPGGGNSAVMMASSGSEGGYAAAGYFHPPHGYVLGPMTVANSPGHLPPSHALGTHGSHFSSVPPPHAMIPTLARGMGGAMPQSLAALGSYQPPHPNDVHASSSSHARSRTTSNATSHTTPNASSHAMSPEYREAFTGGNLDILSAVALSDPLRGLPTVA</sequence>
<feature type="compositionally biased region" description="Polar residues" evidence="6">
    <location>
        <begin position="204"/>
        <end position="221"/>
    </location>
</feature>
<dbReference type="InterPro" id="IPR001138">
    <property type="entry name" value="Zn2Cys6_DnaBD"/>
</dbReference>
<feature type="region of interest" description="Disordered" evidence="6">
    <location>
        <begin position="199"/>
        <end position="223"/>
    </location>
</feature>
<dbReference type="Proteomes" id="UP000037460">
    <property type="component" value="Unassembled WGS sequence"/>
</dbReference>
<dbReference type="GO" id="GO:0005774">
    <property type="term" value="C:vacuolar membrane"/>
    <property type="evidence" value="ECO:0007669"/>
    <property type="project" value="UniProtKB-SubCell"/>
</dbReference>
<keyword evidence="4" id="KW-1133">Transmembrane helix</keyword>
<dbReference type="InterPro" id="IPR051572">
    <property type="entry name" value="VTC_Complex_Subunit"/>
</dbReference>
<accession>A0A0M0J393</accession>
<keyword evidence="2" id="KW-0926">Vacuole</keyword>
<comment type="caution">
    <text evidence="8">The sequence shown here is derived from an EMBL/GenBank/DDBJ whole genome shotgun (WGS) entry which is preliminary data.</text>
</comment>
<proteinExistence type="predicted"/>
<dbReference type="AlphaFoldDB" id="A0A0M0J393"/>
<dbReference type="InterPro" id="IPR004331">
    <property type="entry name" value="SPX_dom"/>
</dbReference>
<evidence type="ECO:0000259" key="7">
    <source>
        <dbReference type="PROSITE" id="PS51382"/>
    </source>
</evidence>
<dbReference type="OrthoDB" id="5588846at2759"/>
<protein>
    <submittedName>
        <fullName evidence="8">Vacuolar transporter chaperone 3</fullName>
    </submittedName>
</protein>
<reference evidence="9" key="1">
    <citation type="journal article" date="2015" name="PLoS Genet.">
        <title>Genome Sequence and Transcriptome Analyses of Chrysochromulina tobin: Metabolic Tools for Enhanced Algal Fitness in the Prominent Order Prymnesiales (Haptophyceae).</title>
        <authorList>
            <person name="Hovde B.T."/>
            <person name="Deodato C.R."/>
            <person name="Hunsperger H.M."/>
            <person name="Ryken S.A."/>
            <person name="Yost W."/>
            <person name="Jha R.K."/>
            <person name="Patterson J."/>
            <person name="Monnat R.J. Jr."/>
            <person name="Barlow S.B."/>
            <person name="Starkenburg S.R."/>
            <person name="Cattolico R.A."/>
        </authorList>
    </citation>
    <scope>NUCLEOTIDE SEQUENCE</scope>
    <source>
        <strain evidence="9">CCMP291</strain>
    </source>
</reference>
<dbReference type="GO" id="GO:0000981">
    <property type="term" value="F:DNA-binding transcription factor activity, RNA polymerase II-specific"/>
    <property type="evidence" value="ECO:0007669"/>
    <property type="project" value="InterPro"/>
</dbReference>
<feature type="region of interest" description="Disordered" evidence="6">
    <location>
        <begin position="503"/>
        <end position="585"/>
    </location>
</feature>
<evidence type="ECO:0000256" key="6">
    <source>
        <dbReference type="SAM" id="MobiDB-lite"/>
    </source>
</evidence>
<dbReference type="GO" id="GO:0006799">
    <property type="term" value="P:polyphosphate biosynthetic process"/>
    <property type="evidence" value="ECO:0007669"/>
    <property type="project" value="UniProtKB-ARBA"/>
</dbReference>
<dbReference type="GO" id="GO:0008270">
    <property type="term" value="F:zinc ion binding"/>
    <property type="evidence" value="ECO:0007669"/>
    <property type="project" value="InterPro"/>
</dbReference>
<evidence type="ECO:0000256" key="5">
    <source>
        <dbReference type="ARBA" id="ARBA00023136"/>
    </source>
</evidence>
<evidence type="ECO:0000313" key="8">
    <source>
        <dbReference type="EMBL" id="KOO21016.1"/>
    </source>
</evidence>
<feature type="domain" description="SPX" evidence="7">
    <location>
        <begin position="1"/>
        <end position="140"/>
    </location>
</feature>
<gene>
    <name evidence="8" type="ORF">Ctob_002058</name>
</gene>
<evidence type="ECO:0000256" key="2">
    <source>
        <dbReference type="ARBA" id="ARBA00022554"/>
    </source>
</evidence>
<evidence type="ECO:0000256" key="3">
    <source>
        <dbReference type="ARBA" id="ARBA00022692"/>
    </source>
</evidence>
<evidence type="ECO:0000256" key="1">
    <source>
        <dbReference type="ARBA" id="ARBA00004128"/>
    </source>
</evidence>
<keyword evidence="5" id="KW-0472">Membrane</keyword>
<dbReference type="EMBL" id="JWZX01003396">
    <property type="protein sequence ID" value="KOO21016.1"/>
    <property type="molecule type" value="Genomic_DNA"/>
</dbReference>
<dbReference type="PROSITE" id="PS51382">
    <property type="entry name" value="SPX"/>
    <property type="match status" value="1"/>
</dbReference>